<dbReference type="Proteomes" id="UP000887561">
    <property type="component" value="Unplaced"/>
</dbReference>
<evidence type="ECO:0000256" key="1">
    <source>
        <dbReference type="ARBA" id="ARBA00004374"/>
    </source>
</evidence>
<proteinExistence type="inferred from homology"/>
<evidence type="ECO:0000256" key="4">
    <source>
        <dbReference type="ARBA" id="ARBA00022692"/>
    </source>
</evidence>
<dbReference type="PANTHER" id="PTHR12815">
    <property type="entry name" value="SORTING AND ASSEMBLY MACHINERY SAMM50 PROTEIN FAMILY MEMBER"/>
    <property type="match status" value="1"/>
</dbReference>
<evidence type="ECO:0000256" key="2">
    <source>
        <dbReference type="ARBA" id="ARBA00010913"/>
    </source>
</evidence>
<dbReference type="GO" id="GO:0033108">
    <property type="term" value="P:mitochondrial respiratory chain complex assembly"/>
    <property type="evidence" value="ECO:0007669"/>
    <property type="project" value="TreeGrafter"/>
</dbReference>
<evidence type="ECO:0000313" key="8">
    <source>
        <dbReference type="WBParaSite" id="scaffold10679_cov233.g14993"/>
    </source>
</evidence>
<comment type="similarity">
    <text evidence="2">Belongs to the SAM50/omp85 family.</text>
</comment>
<organism evidence="7 8">
    <name type="scientific">Meloidogyne javanica</name>
    <name type="common">Root-knot nematode worm</name>
    <dbReference type="NCBI Taxonomy" id="6303"/>
    <lineage>
        <taxon>Eukaryota</taxon>
        <taxon>Metazoa</taxon>
        <taxon>Ecdysozoa</taxon>
        <taxon>Nematoda</taxon>
        <taxon>Chromadorea</taxon>
        <taxon>Rhabditida</taxon>
        <taxon>Tylenchina</taxon>
        <taxon>Tylenchomorpha</taxon>
        <taxon>Tylenchoidea</taxon>
        <taxon>Meloidogynidae</taxon>
        <taxon>Meloidogyninae</taxon>
        <taxon>Meloidogyne</taxon>
        <taxon>Meloidogyne incognita group</taxon>
    </lineage>
</organism>
<dbReference type="GO" id="GO:0005741">
    <property type="term" value="C:mitochondrial outer membrane"/>
    <property type="evidence" value="ECO:0007669"/>
    <property type="project" value="UniProtKB-SubCell"/>
</dbReference>
<evidence type="ECO:0000256" key="5">
    <source>
        <dbReference type="ARBA" id="ARBA00023136"/>
    </source>
</evidence>
<protein>
    <submittedName>
        <fullName evidence="8">Bacterial surface antigen (D15) domain-containing protein</fullName>
    </submittedName>
</protein>
<dbReference type="AlphaFoldDB" id="A0A915LDB7"/>
<keyword evidence="7" id="KW-1185">Reference proteome</keyword>
<feature type="domain" description="Bacterial surface antigen (D15)" evidence="6">
    <location>
        <begin position="95"/>
        <end position="393"/>
    </location>
</feature>
<dbReference type="Pfam" id="PF01103">
    <property type="entry name" value="Omp85"/>
    <property type="match status" value="1"/>
</dbReference>
<accession>A0A915LDB7</accession>
<sequence>MLSINHQSTPLNYFYDKISNIPVVLKSIEFYGVTMTKRDALIKEKMGLFEVCFPKIDTSGDSDYSVKFTVQENKRPIKLNIKMEMKTSGDTDAGNIFGRGECAELNYSKGIKEHGGYNFGFTAVKPFLGWENYNNLSAHLFKNTDYFRWNKCDSVENAAVLQLNTGFLSNRIISSLRLNMIWRLFLPKNETPFPIREHAGHTTKFSVEHLIYKDTRDRLIIPEFGSLYKLTNELAGLTSITDPFYGLIFSLSTRFAFIKSLGQRECLHLLDRIYLGGPYDLRGFEQNSIGIQTENCSLGGVASFSNVFHIYAPLIPSDTVFAHLFLASGSLSLKHSNNLLTDLVMKQRISAGIGLAINFLNTARLELNYVLPLRYFPGDNCSSGLQFAAGINFL</sequence>
<dbReference type="InterPro" id="IPR000184">
    <property type="entry name" value="Bac_surfAg_D15"/>
</dbReference>
<keyword evidence="5" id="KW-0472">Membrane</keyword>
<reference evidence="8" key="1">
    <citation type="submission" date="2022-11" db="UniProtKB">
        <authorList>
            <consortium name="WormBaseParasite"/>
        </authorList>
    </citation>
    <scope>IDENTIFICATION</scope>
</reference>
<keyword evidence="4" id="KW-0812">Transmembrane</keyword>
<dbReference type="GO" id="GO:0045040">
    <property type="term" value="P:protein insertion into mitochondrial outer membrane"/>
    <property type="evidence" value="ECO:0007669"/>
    <property type="project" value="TreeGrafter"/>
</dbReference>
<dbReference type="WBParaSite" id="scaffold10679_cov233.g14993">
    <property type="protein sequence ID" value="scaffold10679_cov233.g14993"/>
    <property type="gene ID" value="scaffold10679_cov233.g14993"/>
</dbReference>
<comment type="subcellular location">
    <subcellularLocation>
        <location evidence="1">Mitochondrion outer membrane</location>
        <topology evidence="1">Multi-pass membrane protein</topology>
    </subcellularLocation>
</comment>
<keyword evidence="3" id="KW-1134">Transmembrane beta strand</keyword>
<evidence type="ECO:0000256" key="3">
    <source>
        <dbReference type="ARBA" id="ARBA00022452"/>
    </source>
</evidence>
<dbReference type="Gene3D" id="2.40.160.50">
    <property type="entry name" value="membrane protein fhac: a member of the omp85/tpsb transporter family"/>
    <property type="match status" value="1"/>
</dbReference>
<evidence type="ECO:0000313" key="7">
    <source>
        <dbReference type="Proteomes" id="UP000887561"/>
    </source>
</evidence>
<name>A0A915LDB7_MELJA</name>
<evidence type="ECO:0000259" key="6">
    <source>
        <dbReference type="Pfam" id="PF01103"/>
    </source>
</evidence>
<dbReference type="InterPro" id="IPR039910">
    <property type="entry name" value="D15-like"/>
</dbReference>
<dbReference type="PANTHER" id="PTHR12815:SF18">
    <property type="entry name" value="SORTING AND ASSEMBLY MACHINERY COMPONENT 50 HOMOLOG"/>
    <property type="match status" value="1"/>
</dbReference>